<dbReference type="Proteomes" id="UP001165085">
    <property type="component" value="Unassembled WGS sequence"/>
</dbReference>
<feature type="transmembrane region" description="Helical" evidence="2">
    <location>
        <begin position="261"/>
        <end position="285"/>
    </location>
</feature>
<feature type="region of interest" description="Disordered" evidence="1">
    <location>
        <begin position="1"/>
        <end position="38"/>
    </location>
</feature>
<evidence type="ECO:0000313" key="3">
    <source>
        <dbReference type="EMBL" id="GMH75756.1"/>
    </source>
</evidence>
<feature type="transmembrane region" description="Helical" evidence="2">
    <location>
        <begin position="112"/>
        <end position="135"/>
    </location>
</feature>
<feature type="transmembrane region" description="Helical" evidence="2">
    <location>
        <begin position="213"/>
        <end position="234"/>
    </location>
</feature>
<name>A0A9W7AMN1_9STRA</name>
<accession>A0A9W7AMN1</accession>
<gene>
    <name evidence="3" type="ORF">TrST_g3076</name>
</gene>
<evidence type="ECO:0000313" key="4">
    <source>
        <dbReference type="Proteomes" id="UP001165085"/>
    </source>
</evidence>
<evidence type="ECO:0000256" key="1">
    <source>
        <dbReference type="SAM" id="MobiDB-lite"/>
    </source>
</evidence>
<keyword evidence="2" id="KW-0472">Membrane</keyword>
<dbReference type="EMBL" id="BRXY01000192">
    <property type="protein sequence ID" value="GMH75756.1"/>
    <property type="molecule type" value="Genomic_DNA"/>
</dbReference>
<comment type="caution">
    <text evidence="3">The sequence shown here is derived from an EMBL/GenBank/DDBJ whole genome shotgun (WGS) entry which is preliminary data.</text>
</comment>
<organism evidence="3 4">
    <name type="scientific">Triparma strigata</name>
    <dbReference type="NCBI Taxonomy" id="1606541"/>
    <lineage>
        <taxon>Eukaryota</taxon>
        <taxon>Sar</taxon>
        <taxon>Stramenopiles</taxon>
        <taxon>Ochrophyta</taxon>
        <taxon>Bolidophyceae</taxon>
        <taxon>Parmales</taxon>
        <taxon>Triparmaceae</taxon>
        <taxon>Triparma</taxon>
    </lineage>
</organism>
<sequence>MGRPNAIVPESSSTSNDTDICRTPENQQRSGQLSAQLSRSQRWSNRTQRLTANTQQAAQQAAQQVSQLAEVLFESSIFHKVEAYGTALLSVADMASDLVMIIKFSQSGRSHFALATATCVTLNILISSLCTYFIHKKKSLWKQLREQLFVFLLLKPGIDAWRIKRKRTEEQLVDAQAEMTVTRTSEMLCEAIPGTVILLVAVMTSAEYETVTLLSLFSSVSAAAFLSALISYGYDTDKDCRHLTSCFYGYVPDPKMRRVTVFLSLFFLSLFNLFVRAFACVLVSLHHGFKTVVAILLSELLLYFCTKIVRGDFTYWAPIYGPAGIVTSFIVRFLIKVVGDWTAVVQFRHPNETGGAYFTFSMGLTIFMGMVAALLYDDTGETSSIENGTVVKVMAASCLGMVFSFASLFVTIRPEYRSTFINPSTGNAFIEFCFVNGEDDERKITIFENNVAKWQPRIGKEVESWLDERLPHWIKENPVWLNDFRKSTIPSDMMKGKSFGDGPKPDPEP</sequence>
<dbReference type="OrthoDB" id="197540at2759"/>
<proteinExistence type="predicted"/>
<keyword evidence="4" id="KW-1185">Reference proteome</keyword>
<keyword evidence="2" id="KW-1133">Transmembrane helix</keyword>
<feature type="compositionally biased region" description="Polar residues" evidence="1">
    <location>
        <begin position="10"/>
        <end position="38"/>
    </location>
</feature>
<feature type="transmembrane region" description="Helical" evidence="2">
    <location>
        <begin position="315"/>
        <end position="335"/>
    </location>
</feature>
<feature type="transmembrane region" description="Helical" evidence="2">
    <location>
        <begin position="388"/>
        <end position="412"/>
    </location>
</feature>
<feature type="transmembrane region" description="Helical" evidence="2">
    <location>
        <begin position="356"/>
        <end position="376"/>
    </location>
</feature>
<dbReference type="AlphaFoldDB" id="A0A9W7AMN1"/>
<protein>
    <submittedName>
        <fullName evidence="3">Uncharacterized protein</fullName>
    </submittedName>
</protein>
<keyword evidence="2" id="KW-0812">Transmembrane</keyword>
<evidence type="ECO:0000256" key="2">
    <source>
        <dbReference type="SAM" id="Phobius"/>
    </source>
</evidence>
<reference evidence="4" key="1">
    <citation type="journal article" date="2023" name="Commun. Biol.">
        <title>Genome analysis of Parmales, the sister group of diatoms, reveals the evolutionary specialization of diatoms from phago-mixotrophs to photoautotrophs.</title>
        <authorList>
            <person name="Ban H."/>
            <person name="Sato S."/>
            <person name="Yoshikawa S."/>
            <person name="Yamada K."/>
            <person name="Nakamura Y."/>
            <person name="Ichinomiya M."/>
            <person name="Sato N."/>
            <person name="Blanc-Mathieu R."/>
            <person name="Endo H."/>
            <person name="Kuwata A."/>
            <person name="Ogata H."/>
        </authorList>
    </citation>
    <scope>NUCLEOTIDE SEQUENCE [LARGE SCALE GENOMIC DNA]</scope>
    <source>
        <strain evidence="4">NIES 3701</strain>
    </source>
</reference>